<feature type="compositionally biased region" description="Basic and acidic residues" evidence="1">
    <location>
        <begin position="1"/>
        <end position="10"/>
    </location>
</feature>
<dbReference type="Gramene" id="OMP01326">
    <property type="protein sequence ID" value="OMP01326"/>
    <property type="gene ID" value="CCACVL1_03113"/>
</dbReference>
<comment type="caution">
    <text evidence="2">The sequence shown here is derived from an EMBL/GenBank/DDBJ whole genome shotgun (WGS) entry which is preliminary data.</text>
</comment>
<name>A0A1R3K2M1_COCAP</name>
<evidence type="ECO:0000313" key="3">
    <source>
        <dbReference type="Proteomes" id="UP000188268"/>
    </source>
</evidence>
<dbReference type="Proteomes" id="UP000188268">
    <property type="component" value="Unassembled WGS sequence"/>
</dbReference>
<evidence type="ECO:0000256" key="1">
    <source>
        <dbReference type="SAM" id="MobiDB-lite"/>
    </source>
</evidence>
<feature type="non-terminal residue" evidence="2">
    <location>
        <position position="1"/>
    </location>
</feature>
<evidence type="ECO:0000313" key="2">
    <source>
        <dbReference type="EMBL" id="OMP01326.1"/>
    </source>
</evidence>
<reference evidence="2 3" key="1">
    <citation type="submission" date="2013-09" db="EMBL/GenBank/DDBJ databases">
        <title>Corchorus capsularis genome sequencing.</title>
        <authorList>
            <person name="Alam M."/>
            <person name="Haque M.S."/>
            <person name="Islam M.S."/>
            <person name="Emdad E.M."/>
            <person name="Islam M.M."/>
            <person name="Ahmed B."/>
            <person name="Halim A."/>
            <person name="Hossen Q.M.M."/>
            <person name="Hossain M.Z."/>
            <person name="Ahmed R."/>
            <person name="Khan M.M."/>
            <person name="Islam R."/>
            <person name="Rashid M.M."/>
            <person name="Khan S.A."/>
            <person name="Rahman M.S."/>
            <person name="Alam M."/>
        </authorList>
    </citation>
    <scope>NUCLEOTIDE SEQUENCE [LARGE SCALE GENOMIC DNA]</scope>
    <source>
        <strain evidence="3">cv. CVL-1</strain>
        <tissue evidence="2">Whole seedling</tissue>
    </source>
</reference>
<keyword evidence="3" id="KW-1185">Reference proteome</keyword>
<dbReference type="EMBL" id="AWWV01006450">
    <property type="protein sequence ID" value="OMP01326.1"/>
    <property type="molecule type" value="Genomic_DNA"/>
</dbReference>
<dbReference type="AlphaFoldDB" id="A0A1R3K2M1"/>
<feature type="region of interest" description="Disordered" evidence="1">
    <location>
        <begin position="1"/>
        <end position="20"/>
    </location>
</feature>
<accession>A0A1R3K2M1</accession>
<organism evidence="2 3">
    <name type="scientific">Corchorus capsularis</name>
    <name type="common">Jute</name>
    <dbReference type="NCBI Taxonomy" id="210143"/>
    <lineage>
        <taxon>Eukaryota</taxon>
        <taxon>Viridiplantae</taxon>
        <taxon>Streptophyta</taxon>
        <taxon>Embryophyta</taxon>
        <taxon>Tracheophyta</taxon>
        <taxon>Spermatophyta</taxon>
        <taxon>Magnoliopsida</taxon>
        <taxon>eudicotyledons</taxon>
        <taxon>Gunneridae</taxon>
        <taxon>Pentapetalae</taxon>
        <taxon>rosids</taxon>
        <taxon>malvids</taxon>
        <taxon>Malvales</taxon>
        <taxon>Malvaceae</taxon>
        <taxon>Grewioideae</taxon>
        <taxon>Apeibeae</taxon>
        <taxon>Corchorus</taxon>
    </lineage>
</organism>
<sequence>EGELQVHKSQQEFGGKTSMK</sequence>
<proteinExistence type="predicted"/>
<protein>
    <submittedName>
        <fullName evidence="2">Uncharacterized protein</fullName>
    </submittedName>
</protein>
<gene>
    <name evidence="2" type="ORF">CCACVL1_03113</name>
</gene>